<keyword evidence="4" id="KW-1185">Reference proteome</keyword>
<feature type="transmembrane region" description="Helical" evidence="2">
    <location>
        <begin position="126"/>
        <end position="150"/>
    </location>
</feature>
<comment type="caution">
    <text evidence="3">The sequence shown here is derived from an EMBL/GenBank/DDBJ whole genome shotgun (WGS) entry which is preliminary data.</text>
</comment>
<feature type="transmembrane region" description="Helical" evidence="2">
    <location>
        <begin position="7"/>
        <end position="25"/>
    </location>
</feature>
<dbReference type="Proteomes" id="UP001597100">
    <property type="component" value="Unassembled WGS sequence"/>
</dbReference>
<name>A0ABW3ICV4_9FLAO</name>
<keyword evidence="2" id="KW-1133">Transmembrane helix</keyword>
<sequence>MTIIKKRAILGGSISAVIMWAGTFILGEVSGYEARALLSSSLSGVNMLCNTIILGSSTILALMLTLISLSRSAESKLSKAHYKHVLMVARTDTVLIIATVITFLLLNLPITESKELPASWFSTIYYISLGMAALLGGAFITVITLLYGTIENVIQIIGFRRTDHPLVEQDDKQNDSEEPEPRDASKRFK</sequence>
<protein>
    <recommendedName>
        <fullName evidence="5">DUF2975 domain-containing protein</fullName>
    </recommendedName>
</protein>
<dbReference type="EMBL" id="JBHTJP010000032">
    <property type="protein sequence ID" value="MFD0975684.1"/>
    <property type="molecule type" value="Genomic_DNA"/>
</dbReference>
<evidence type="ECO:0000313" key="4">
    <source>
        <dbReference type="Proteomes" id="UP001597100"/>
    </source>
</evidence>
<feature type="transmembrane region" description="Helical" evidence="2">
    <location>
        <begin position="87"/>
        <end position="106"/>
    </location>
</feature>
<gene>
    <name evidence="3" type="ORF">ACFQ1G_02665</name>
</gene>
<accession>A0ABW3ICV4</accession>
<feature type="region of interest" description="Disordered" evidence="1">
    <location>
        <begin position="167"/>
        <end position="189"/>
    </location>
</feature>
<keyword evidence="2" id="KW-0472">Membrane</keyword>
<evidence type="ECO:0008006" key="5">
    <source>
        <dbReference type="Google" id="ProtNLM"/>
    </source>
</evidence>
<evidence type="ECO:0000256" key="2">
    <source>
        <dbReference type="SAM" id="Phobius"/>
    </source>
</evidence>
<organism evidence="3 4">
    <name type="scientific">Salinimicrobium gaetbulicola</name>
    <dbReference type="NCBI Taxonomy" id="999702"/>
    <lineage>
        <taxon>Bacteria</taxon>
        <taxon>Pseudomonadati</taxon>
        <taxon>Bacteroidota</taxon>
        <taxon>Flavobacteriia</taxon>
        <taxon>Flavobacteriales</taxon>
        <taxon>Flavobacteriaceae</taxon>
        <taxon>Salinimicrobium</taxon>
    </lineage>
</organism>
<dbReference type="RefSeq" id="WP_380736726.1">
    <property type="nucleotide sequence ID" value="NZ_JBHTJP010000032.1"/>
</dbReference>
<reference evidence="4" key="1">
    <citation type="journal article" date="2019" name="Int. J. Syst. Evol. Microbiol.">
        <title>The Global Catalogue of Microorganisms (GCM) 10K type strain sequencing project: providing services to taxonomists for standard genome sequencing and annotation.</title>
        <authorList>
            <consortium name="The Broad Institute Genomics Platform"/>
            <consortium name="The Broad Institute Genome Sequencing Center for Infectious Disease"/>
            <person name="Wu L."/>
            <person name="Ma J."/>
        </authorList>
    </citation>
    <scope>NUCLEOTIDE SEQUENCE [LARGE SCALE GENOMIC DNA]</scope>
    <source>
        <strain evidence="4">CCUG 60898</strain>
    </source>
</reference>
<feature type="transmembrane region" description="Helical" evidence="2">
    <location>
        <begin position="45"/>
        <end position="67"/>
    </location>
</feature>
<keyword evidence="2" id="KW-0812">Transmembrane</keyword>
<evidence type="ECO:0000313" key="3">
    <source>
        <dbReference type="EMBL" id="MFD0975684.1"/>
    </source>
</evidence>
<proteinExistence type="predicted"/>
<evidence type="ECO:0000256" key="1">
    <source>
        <dbReference type="SAM" id="MobiDB-lite"/>
    </source>
</evidence>